<dbReference type="EMBL" id="KF270090">
    <property type="protein sequence ID" value="AGU70136.1"/>
    <property type="molecule type" value="Genomic_DNA"/>
</dbReference>
<reference evidence="2" key="1">
    <citation type="journal article" date="2013" name="Proc. Natl. Acad. Sci. U.S.A.">
        <title>Tandem oleosin genes in a cluster acquired in Brassicaceae created tapetosomes and conferred additive benefit of pollen vigor.</title>
        <authorList>
            <person name="Huang C.Y."/>
            <person name="Chen P.Y."/>
            <person name="Huang M.D."/>
            <person name="Tsou C.H."/>
            <person name="Jane W.N."/>
            <person name="Huang A.H."/>
        </authorList>
    </citation>
    <scope>NUCLEOTIDE SEQUENCE</scope>
</reference>
<feature type="compositionally biased region" description="Polar residues" evidence="1">
    <location>
        <begin position="1"/>
        <end position="21"/>
    </location>
</feature>
<organism evidence="2">
    <name type="scientific">Tarenaya hassleriana</name>
    <dbReference type="NCBI Taxonomy" id="28532"/>
    <lineage>
        <taxon>Eukaryota</taxon>
        <taxon>Viridiplantae</taxon>
        <taxon>Streptophyta</taxon>
        <taxon>Embryophyta</taxon>
        <taxon>Tracheophyta</taxon>
        <taxon>Spermatophyta</taxon>
        <taxon>Magnoliopsida</taxon>
        <taxon>eudicotyledons</taxon>
        <taxon>Gunneridae</taxon>
        <taxon>Pentapetalae</taxon>
        <taxon>rosids</taxon>
        <taxon>malvids</taxon>
        <taxon>Brassicales</taxon>
        <taxon>Cleomaceae</taxon>
        <taxon>New World clade</taxon>
        <taxon>Tarenaya</taxon>
    </lineage>
</organism>
<evidence type="ECO:0000313" key="2">
    <source>
        <dbReference type="EMBL" id="AGU70136.1"/>
    </source>
</evidence>
<dbReference type="AlphaFoldDB" id="T1YZL0"/>
<feature type="region of interest" description="Disordered" evidence="1">
    <location>
        <begin position="1"/>
        <end position="50"/>
    </location>
</feature>
<protein>
    <submittedName>
        <fullName evidence="2">ERF</fullName>
    </submittedName>
</protein>
<evidence type="ECO:0000256" key="1">
    <source>
        <dbReference type="SAM" id="MobiDB-lite"/>
    </source>
</evidence>
<sequence length="179" mass="19217">METSPKTLQPQNPKPSSTLNQRKPPLPDISVPRTGNGAEGEDKKHYRGGSDDVAAFRLRGRKAILNFPLEVGTTIHGGYDGGAAVEVGKRKRPDSFSPAARVKMEAEEGGDDMTETATDYNVKMEVEEEGEKEGCDTAEKAAPLTPSSWMGFWDVSGDGIFSVPPLSPTSPSFSVISFT</sequence>
<proteinExistence type="predicted"/>
<name>T1YZL0_9ROSI</name>
<feature type="compositionally biased region" description="Basic and acidic residues" evidence="1">
    <location>
        <begin position="40"/>
        <end position="50"/>
    </location>
</feature>
<accession>T1YZL0</accession>